<protein>
    <submittedName>
        <fullName evidence="1">Uncharacterized protein</fullName>
    </submittedName>
</protein>
<name>A0A843X0B7_COLES</name>
<keyword evidence="2" id="KW-1185">Reference proteome</keyword>
<dbReference type="Proteomes" id="UP000652761">
    <property type="component" value="Unassembled WGS sequence"/>
</dbReference>
<dbReference type="AlphaFoldDB" id="A0A843X0B7"/>
<gene>
    <name evidence="1" type="ORF">Taro_045478</name>
</gene>
<evidence type="ECO:0000313" key="1">
    <source>
        <dbReference type="EMBL" id="MQM12558.1"/>
    </source>
</evidence>
<evidence type="ECO:0000313" key="2">
    <source>
        <dbReference type="Proteomes" id="UP000652761"/>
    </source>
</evidence>
<sequence>FCKGNQTRKRPLPRPAVFVEEERTHIIPYAISPLKKDSSYLIRRDQAAAAPTITYLRLLYVILLEHTKDLVALRNLGFEFPSIKNNDHPRGSLAALIGCYAWHVRTTDPCIHPGPDSPT</sequence>
<dbReference type="EMBL" id="NMUH01005359">
    <property type="protein sequence ID" value="MQM12558.1"/>
    <property type="molecule type" value="Genomic_DNA"/>
</dbReference>
<comment type="caution">
    <text evidence="1">The sequence shown here is derived from an EMBL/GenBank/DDBJ whole genome shotgun (WGS) entry which is preliminary data.</text>
</comment>
<accession>A0A843X0B7</accession>
<reference evidence="1" key="1">
    <citation type="submission" date="2017-07" db="EMBL/GenBank/DDBJ databases">
        <title>Taro Niue Genome Assembly and Annotation.</title>
        <authorList>
            <person name="Atibalentja N."/>
            <person name="Keating K."/>
            <person name="Fields C.J."/>
        </authorList>
    </citation>
    <scope>NUCLEOTIDE SEQUENCE</scope>
    <source>
        <strain evidence="1">Niue_2</strain>
        <tissue evidence="1">Leaf</tissue>
    </source>
</reference>
<proteinExistence type="predicted"/>
<organism evidence="1 2">
    <name type="scientific">Colocasia esculenta</name>
    <name type="common">Wild taro</name>
    <name type="synonym">Arum esculentum</name>
    <dbReference type="NCBI Taxonomy" id="4460"/>
    <lineage>
        <taxon>Eukaryota</taxon>
        <taxon>Viridiplantae</taxon>
        <taxon>Streptophyta</taxon>
        <taxon>Embryophyta</taxon>
        <taxon>Tracheophyta</taxon>
        <taxon>Spermatophyta</taxon>
        <taxon>Magnoliopsida</taxon>
        <taxon>Liliopsida</taxon>
        <taxon>Araceae</taxon>
        <taxon>Aroideae</taxon>
        <taxon>Colocasieae</taxon>
        <taxon>Colocasia</taxon>
    </lineage>
</organism>
<feature type="non-terminal residue" evidence="1">
    <location>
        <position position="1"/>
    </location>
</feature>